<dbReference type="Pfam" id="PF04548">
    <property type="entry name" value="AIG1"/>
    <property type="match status" value="1"/>
</dbReference>
<protein>
    <submittedName>
        <fullName evidence="4">P-loop containing nucleoside triphosphate hydrolase protein</fullName>
    </submittedName>
</protein>
<reference evidence="4 5" key="1">
    <citation type="journal article" date="2019" name="Nat. Ecol. Evol.">
        <title>Megaphylogeny resolves global patterns of mushroom evolution.</title>
        <authorList>
            <person name="Varga T."/>
            <person name="Krizsan K."/>
            <person name="Foldi C."/>
            <person name="Dima B."/>
            <person name="Sanchez-Garcia M."/>
            <person name="Sanchez-Ramirez S."/>
            <person name="Szollosi G.J."/>
            <person name="Szarkandi J.G."/>
            <person name="Papp V."/>
            <person name="Albert L."/>
            <person name="Andreopoulos W."/>
            <person name="Angelini C."/>
            <person name="Antonin V."/>
            <person name="Barry K.W."/>
            <person name="Bougher N.L."/>
            <person name="Buchanan P."/>
            <person name="Buyck B."/>
            <person name="Bense V."/>
            <person name="Catcheside P."/>
            <person name="Chovatia M."/>
            <person name="Cooper J."/>
            <person name="Damon W."/>
            <person name="Desjardin D."/>
            <person name="Finy P."/>
            <person name="Geml J."/>
            <person name="Haridas S."/>
            <person name="Hughes K."/>
            <person name="Justo A."/>
            <person name="Karasinski D."/>
            <person name="Kautmanova I."/>
            <person name="Kiss B."/>
            <person name="Kocsube S."/>
            <person name="Kotiranta H."/>
            <person name="LaButti K.M."/>
            <person name="Lechner B.E."/>
            <person name="Liimatainen K."/>
            <person name="Lipzen A."/>
            <person name="Lukacs Z."/>
            <person name="Mihaltcheva S."/>
            <person name="Morgado L.N."/>
            <person name="Niskanen T."/>
            <person name="Noordeloos M.E."/>
            <person name="Ohm R.A."/>
            <person name="Ortiz-Santana B."/>
            <person name="Ovrebo C."/>
            <person name="Racz N."/>
            <person name="Riley R."/>
            <person name="Savchenko A."/>
            <person name="Shiryaev A."/>
            <person name="Soop K."/>
            <person name="Spirin V."/>
            <person name="Szebenyi C."/>
            <person name="Tomsovsky M."/>
            <person name="Tulloss R.E."/>
            <person name="Uehling J."/>
            <person name="Grigoriev I.V."/>
            <person name="Vagvolgyi C."/>
            <person name="Papp T."/>
            <person name="Martin F.M."/>
            <person name="Miettinen O."/>
            <person name="Hibbett D.S."/>
            <person name="Nagy L.G."/>
        </authorList>
    </citation>
    <scope>NUCLEOTIDE SEQUENCE [LARGE SCALE GENOMIC DNA]</scope>
    <source>
        <strain evidence="4 5">FP101781</strain>
    </source>
</reference>
<dbReference type="InterPro" id="IPR027417">
    <property type="entry name" value="P-loop_NTPase"/>
</dbReference>
<dbReference type="SUPFAM" id="SSF52540">
    <property type="entry name" value="P-loop containing nucleoside triphosphate hydrolases"/>
    <property type="match status" value="1"/>
</dbReference>
<dbReference type="AlphaFoldDB" id="A0A4Y7T9I9"/>
<comment type="caution">
    <text evidence="4">The sequence shown here is derived from an EMBL/GenBank/DDBJ whole genome shotgun (WGS) entry which is preliminary data.</text>
</comment>
<dbReference type="InterPro" id="IPR006703">
    <property type="entry name" value="G_AIG1"/>
</dbReference>
<feature type="compositionally biased region" description="Basic and acidic residues" evidence="2">
    <location>
        <begin position="353"/>
        <end position="363"/>
    </location>
</feature>
<feature type="region of interest" description="Disordered" evidence="2">
    <location>
        <begin position="1"/>
        <end position="29"/>
    </location>
</feature>
<dbReference type="Gene3D" id="3.40.50.300">
    <property type="entry name" value="P-loop containing nucleotide triphosphate hydrolases"/>
    <property type="match status" value="1"/>
</dbReference>
<name>A0A4Y7T9I9_COPMI</name>
<evidence type="ECO:0000313" key="5">
    <source>
        <dbReference type="Proteomes" id="UP000298030"/>
    </source>
</evidence>
<organism evidence="4 5">
    <name type="scientific">Coprinellus micaceus</name>
    <name type="common">Glistening ink-cap mushroom</name>
    <name type="synonym">Coprinus micaceus</name>
    <dbReference type="NCBI Taxonomy" id="71717"/>
    <lineage>
        <taxon>Eukaryota</taxon>
        <taxon>Fungi</taxon>
        <taxon>Dikarya</taxon>
        <taxon>Basidiomycota</taxon>
        <taxon>Agaricomycotina</taxon>
        <taxon>Agaricomycetes</taxon>
        <taxon>Agaricomycetidae</taxon>
        <taxon>Agaricales</taxon>
        <taxon>Agaricineae</taxon>
        <taxon>Psathyrellaceae</taxon>
        <taxon>Coprinellus</taxon>
    </lineage>
</organism>
<dbReference type="GO" id="GO:0016787">
    <property type="term" value="F:hydrolase activity"/>
    <property type="evidence" value="ECO:0007669"/>
    <property type="project" value="UniProtKB-KW"/>
</dbReference>
<feature type="region of interest" description="Disordered" evidence="2">
    <location>
        <begin position="347"/>
        <end position="369"/>
    </location>
</feature>
<feature type="domain" description="AIG1-type G" evidence="3">
    <location>
        <begin position="61"/>
        <end position="184"/>
    </location>
</feature>
<dbReference type="CDD" id="cd00882">
    <property type="entry name" value="Ras_like_GTPase"/>
    <property type="match status" value="1"/>
</dbReference>
<proteinExistence type="predicted"/>
<dbReference type="GO" id="GO:0005525">
    <property type="term" value="F:GTP binding"/>
    <property type="evidence" value="ECO:0007669"/>
    <property type="project" value="InterPro"/>
</dbReference>
<accession>A0A4Y7T9I9</accession>
<sequence length="399" mass="45049">MSSPAAPLSSSTPPAPALMSPSYGQQDGDWDEIVTSTVRAHLAGANSPPLPPRPLDEEVVIAVMGATGSGKTTFINTVSGSQMRISGGLRSCTNVVQVAPPFWLDGRKVTLVDTPGFDDTTRSDTDILKMIAHFLTLTYENDKKLAGVIYIHRISDFRMGGISTRNFRMFRELCGDSSLKNVVILTNMWGEVNKEVGEARERELANDDLFFRPVLEKGAKMIRHDHTIASAQKIQREIVDEKKDILQTAAGEELNKALIEQMQRHKREMADLQEEWQAALDAKDEETRREIEAESKKLKKEMERIEGESQKLASNFQQEKEELVKKMMEMDAEAKRDQERMQGQYNQQMAELQRQRELDRNQSEARQAALSRHIEELKQQRSRRGGLFSSIGAAIDKLF</sequence>
<keyword evidence="5" id="KW-1185">Reference proteome</keyword>
<keyword evidence="4" id="KW-0378">Hydrolase</keyword>
<evidence type="ECO:0000256" key="2">
    <source>
        <dbReference type="SAM" id="MobiDB-lite"/>
    </source>
</evidence>
<dbReference type="EMBL" id="QPFP01000022">
    <property type="protein sequence ID" value="TEB30624.1"/>
    <property type="molecule type" value="Genomic_DNA"/>
</dbReference>
<feature type="compositionally biased region" description="Low complexity" evidence="2">
    <location>
        <begin position="1"/>
        <end position="22"/>
    </location>
</feature>
<evidence type="ECO:0000313" key="4">
    <source>
        <dbReference type="EMBL" id="TEB30624.1"/>
    </source>
</evidence>
<dbReference type="OrthoDB" id="8954335at2759"/>
<gene>
    <name evidence="4" type="ORF">FA13DRAFT_1733483</name>
</gene>
<dbReference type="Proteomes" id="UP000298030">
    <property type="component" value="Unassembled WGS sequence"/>
</dbReference>
<keyword evidence="1" id="KW-0547">Nucleotide-binding</keyword>
<evidence type="ECO:0000259" key="3">
    <source>
        <dbReference type="Pfam" id="PF04548"/>
    </source>
</evidence>
<evidence type="ECO:0000256" key="1">
    <source>
        <dbReference type="ARBA" id="ARBA00022741"/>
    </source>
</evidence>